<dbReference type="GeneID" id="83627261"/>
<keyword evidence="1" id="KW-1133">Transmembrane helix</keyword>
<dbReference type="Proteomes" id="UP001165663">
    <property type="component" value="Unassembled WGS sequence"/>
</dbReference>
<feature type="transmembrane region" description="Helical" evidence="1">
    <location>
        <begin position="101"/>
        <end position="126"/>
    </location>
</feature>
<evidence type="ECO:0000313" key="3">
    <source>
        <dbReference type="EMBL" id="GLD28732.1"/>
    </source>
</evidence>
<sequence length="255" mass="27953">MAGNISADGPDSGAVLEAKVQRVLIWTGPVMMVLFLISFWLGGFLPPHRPWATSEQIANLYNAHPTMIRVNLVVTMAACALWVPWGVAIGGQIRRIPGAKALAATQTLSCALFSLEFIFPVGIWMATAFRSGDRPVDITRALNDTGWILFVLVIWSVEVQMFCIAAAVLMDNRPAPILPRWVGYLTLWAAILIIPAGLILFFKTGPWAWNGILGFFVPLTGLVAWLVSMTWTVHRALTLQIAEGAGPEDTRMLRS</sequence>
<feature type="transmembrane region" description="Helical" evidence="1">
    <location>
        <begin position="207"/>
        <end position="227"/>
    </location>
</feature>
<gene>
    <name evidence="3" type="ORF">Mkiyose1413_06150</name>
    <name evidence="2" type="ORF">SRL2020028_01840</name>
</gene>
<feature type="transmembrane region" description="Helical" evidence="1">
    <location>
        <begin position="146"/>
        <end position="169"/>
    </location>
</feature>
<evidence type="ECO:0000313" key="4">
    <source>
        <dbReference type="Proteomes" id="UP001064782"/>
    </source>
</evidence>
<feature type="transmembrane region" description="Helical" evidence="1">
    <location>
        <begin position="23"/>
        <end position="46"/>
    </location>
</feature>
<protein>
    <submittedName>
        <fullName evidence="3">Uncharacterized protein</fullName>
    </submittedName>
</protein>
<organism evidence="3 4">
    <name type="scientific">Mycobacterium kiyosense</name>
    <dbReference type="NCBI Taxonomy" id="2871094"/>
    <lineage>
        <taxon>Bacteria</taxon>
        <taxon>Bacillati</taxon>
        <taxon>Actinomycetota</taxon>
        <taxon>Actinomycetes</taxon>
        <taxon>Mycobacteriales</taxon>
        <taxon>Mycobacteriaceae</taxon>
        <taxon>Mycobacterium</taxon>
    </lineage>
</organism>
<comment type="caution">
    <text evidence="3">The sequence shown here is derived from an EMBL/GenBank/DDBJ whole genome shotgun (WGS) entry which is preliminary data.</text>
</comment>
<accession>A0A9P3Q4U5</accession>
<dbReference type="AlphaFoldDB" id="A0A9P3Q4U5"/>
<keyword evidence="1" id="KW-0472">Membrane</keyword>
<dbReference type="RefSeq" id="WP_236977210.1">
    <property type="nucleotide sequence ID" value="NZ_BRXE01000001.1"/>
</dbReference>
<evidence type="ECO:0000256" key="1">
    <source>
        <dbReference type="SAM" id="Phobius"/>
    </source>
</evidence>
<proteinExistence type="predicted"/>
<name>A0A9P3Q4U5_9MYCO</name>
<feature type="transmembrane region" description="Helical" evidence="1">
    <location>
        <begin position="66"/>
        <end position="89"/>
    </location>
</feature>
<keyword evidence="1" id="KW-0812">Transmembrane</keyword>
<keyword evidence="4" id="KW-1185">Reference proteome</keyword>
<dbReference type="EMBL" id="BRZI01000002">
    <property type="protein sequence ID" value="GLD28732.1"/>
    <property type="molecule type" value="Genomic_DNA"/>
</dbReference>
<dbReference type="EMBL" id="BRXE01000001">
    <property type="protein sequence ID" value="GLB80928.1"/>
    <property type="molecule type" value="Genomic_DNA"/>
</dbReference>
<feature type="transmembrane region" description="Helical" evidence="1">
    <location>
        <begin position="181"/>
        <end position="201"/>
    </location>
</feature>
<evidence type="ECO:0000313" key="2">
    <source>
        <dbReference type="EMBL" id="GLB80928.1"/>
    </source>
</evidence>
<reference evidence="3" key="1">
    <citation type="submission" date="2022-08" db="EMBL/GenBank/DDBJ databases">
        <title>Mycobacterium kiyosense sp. nov., scotochromogenic slow-glowing species isolated from respiratory specimens.</title>
        <authorList>
            <person name="Fukano H."/>
            <person name="Kazumi Y."/>
            <person name="Sakagami N."/>
            <person name="Ato M."/>
            <person name="Mitarai S."/>
            <person name="Hoshino Y."/>
        </authorList>
    </citation>
    <scope>NUCLEOTIDE SEQUENCE</scope>
    <source>
        <strain evidence="3">1413</strain>
        <strain evidence="2">SRL2020-028</strain>
    </source>
</reference>
<dbReference type="Proteomes" id="UP001064782">
    <property type="component" value="Unassembled WGS sequence"/>
</dbReference>